<feature type="compositionally biased region" description="Basic and acidic residues" evidence="1">
    <location>
        <begin position="339"/>
        <end position="352"/>
    </location>
</feature>
<feature type="region of interest" description="Disordered" evidence="1">
    <location>
        <begin position="339"/>
        <end position="386"/>
    </location>
</feature>
<evidence type="ECO:0000313" key="5">
    <source>
        <dbReference type="RefSeq" id="XP_047739788.1"/>
    </source>
</evidence>
<dbReference type="GO" id="GO:0008061">
    <property type="term" value="F:chitin binding"/>
    <property type="evidence" value="ECO:0007669"/>
    <property type="project" value="InterPro"/>
</dbReference>
<name>A0A979FT58_HYAAZ</name>
<keyword evidence="2" id="KW-0732">Signal</keyword>
<dbReference type="Proteomes" id="UP000694843">
    <property type="component" value="Unplaced"/>
</dbReference>
<feature type="compositionally biased region" description="Polar residues" evidence="1">
    <location>
        <begin position="156"/>
        <end position="188"/>
    </location>
</feature>
<evidence type="ECO:0000256" key="1">
    <source>
        <dbReference type="SAM" id="MobiDB-lite"/>
    </source>
</evidence>
<dbReference type="PROSITE" id="PS50940">
    <property type="entry name" value="CHIT_BIND_II"/>
    <property type="match status" value="1"/>
</dbReference>
<proteinExistence type="predicted"/>
<dbReference type="GeneID" id="108680981"/>
<feature type="compositionally biased region" description="Polar residues" evidence="1">
    <location>
        <begin position="120"/>
        <end position="130"/>
    </location>
</feature>
<dbReference type="Gene3D" id="2.170.140.10">
    <property type="entry name" value="Chitin binding domain"/>
    <property type="match status" value="1"/>
</dbReference>
<keyword evidence="4" id="KW-1185">Reference proteome</keyword>
<dbReference type="SUPFAM" id="SSF57625">
    <property type="entry name" value="Invertebrate chitin-binding proteins"/>
    <property type="match status" value="1"/>
</dbReference>
<gene>
    <name evidence="5" type="primary">LOC108680981</name>
</gene>
<dbReference type="InterPro" id="IPR002557">
    <property type="entry name" value="Chitin-bd_dom"/>
</dbReference>
<evidence type="ECO:0000313" key="4">
    <source>
        <dbReference type="Proteomes" id="UP000694843"/>
    </source>
</evidence>
<feature type="compositionally biased region" description="Low complexity" evidence="1">
    <location>
        <begin position="247"/>
        <end position="268"/>
    </location>
</feature>
<dbReference type="GO" id="GO:0005576">
    <property type="term" value="C:extracellular region"/>
    <property type="evidence" value="ECO:0007669"/>
    <property type="project" value="InterPro"/>
</dbReference>
<feature type="compositionally biased region" description="Pro residues" evidence="1">
    <location>
        <begin position="229"/>
        <end position="246"/>
    </location>
</feature>
<dbReference type="AlphaFoldDB" id="A0A979FT58"/>
<dbReference type="InterPro" id="IPR036508">
    <property type="entry name" value="Chitin-bd_dom_sf"/>
</dbReference>
<evidence type="ECO:0000259" key="3">
    <source>
        <dbReference type="PROSITE" id="PS50940"/>
    </source>
</evidence>
<dbReference type="Pfam" id="PF01607">
    <property type="entry name" value="CBM_14"/>
    <property type="match status" value="1"/>
</dbReference>
<feature type="chain" id="PRO_5037709294" evidence="2">
    <location>
        <begin position="20"/>
        <end position="504"/>
    </location>
</feature>
<reference evidence="5" key="1">
    <citation type="submission" date="2025-08" db="UniProtKB">
        <authorList>
            <consortium name="RefSeq"/>
        </authorList>
    </citation>
    <scope>IDENTIFICATION</scope>
    <source>
        <tissue evidence="5">Whole organism</tissue>
    </source>
</reference>
<sequence>MATMIWITKLLFLATIALGIEDATVTPNVIADNCIVEGCPRFNPSCVLHTGARGKGPLFFLMISDEDLVEYYASRNPALAAHLTPPRADDASTPRPIAHEHEFSTTPVSTLSSTTSQSSVNNAHDPSSLYSLLREFLTTPPPPPPRSDTYSTPRSATSATYSTPRSATYSTPRSATYSTPRSATYSTPRSATYSTPRSATSASPSRSSFSTPIQTTPSPLSESRSSTSPSPPPILRSITSPPPPPTSSLSPHHSQTTTSPLPAASLTSPSPPTTSPRRLLDVDDEDGEITTEPNEVLQAEVGSSTRNPVEDLSGFFLVLASRSGKRHALELPYIPLERNDGVDHQKDSDYRVESSSPSYNVGSSPRKPNARARQRNDRKGNKKGYSAEHLHLTPGFDELIVIPGAEEFQNYDDKFVDYTYEDEDGNISINRYVYTSSCYPKTCSNGIKFYPHPKHCNSYFVCEDDGNVTRVVCPRDTMFNHKLGKCERTDINSETLCDPTLECS</sequence>
<feature type="domain" description="Chitin-binding type-2" evidence="3">
    <location>
        <begin position="440"/>
        <end position="499"/>
    </location>
</feature>
<feature type="compositionally biased region" description="Low complexity" evidence="1">
    <location>
        <begin position="104"/>
        <end position="119"/>
    </location>
</feature>
<feature type="compositionally biased region" description="Low complexity" evidence="1">
    <location>
        <begin position="354"/>
        <end position="364"/>
    </location>
</feature>
<accession>A0A979FT58</accession>
<feature type="compositionally biased region" description="Low complexity" evidence="1">
    <location>
        <begin position="189"/>
        <end position="228"/>
    </location>
</feature>
<feature type="compositionally biased region" description="Basic and acidic residues" evidence="1">
    <location>
        <begin position="374"/>
        <end position="386"/>
    </location>
</feature>
<evidence type="ECO:0000256" key="2">
    <source>
        <dbReference type="SAM" id="SignalP"/>
    </source>
</evidence>
<protein>
    <submittedName>
        <fullName evidence="5">Mucin-3A isoform X2</fullName>
    </submittedName>
</protein>
<dbReference type="RefSeq" id="XP_047739788.1">
    <property type="nucleotide sequence ID" value="XM_047883832.1"/>
</dbReference>
<feature type="region of interest" description="Disordered" evidence="1">
    <location>
        <begin position="101"/>
        <end position="307"/>
    </location>
</feature>
<dbReference type="SMART" id="SM00494">
    <property type="entry name" value="ChtBD2"/>
    <property type="match status" value="1"/>
</dbReference>
<feature type="signal peptide" evidence="2">
    <location>
        <begin position="1"/>
        <end position="19"/>
    </location>
</feature>
<organism evidence="4 5">
    <name type="scientific">Hyalella azteca</name>
    <name type="common">Amphipod</name>
    <dbReference type="NCBI Taxonomy" id="294128"/>
    <lineage>
        <taxon>Eukaryota</taxon>
        <taxon>Metazoa</taxon>
        <taxon>Ecdysozoa</taxon>
        <taxon>Arthropoda</taxon>
        <taxon>Crustacea</taxon>
        <taxon>Multicrustacea</taxon>
        <taxon>Malacostraca</taxon>
        <taxon>Eumalacostraca</taxon>
        <taxon>Peracarida</taxon>
        <taxon>Amphipoda</taxon>
        <taxon>Senticaudata</taxon>
        <taxon>Talitrida</taxon>
        <taxon>Talitroidea</taxon>
        <taxon>Hyalellidae</taxon>
        <taxon>Hyalella</taxon>
    </lineage>
</organism>